<evidence type="ECO:0000256" key="2">
    <source>
        <dbReference type="ARBA" id="ARBA00022649"/>
    </source>
</evidence>
<organism evidence="3 4">
    <name type="scientific">Methylomonas albis</name>
    <dbReference type="NCBI Taxonomy" id="1854563"/>
    <lineage>
        <taxon>Bacteria</taxon>
        <taxon>Pseudomonadati</taxon>
        <taxon>Pseudomonadota</taxon>
        <taxon>Gammaproteobacteria</taxon>
        <taxon>Methylococcales</taxon>
        <taxon>Methylococcaceae</taxon>
        <taxon>Methylomonas</taxon>
    </lineage>
</organism>
<dbReference type="EMBL" id="JACXSS010000001">
    <property type="protein sequence ID" value="MBD9358828.1"/>
    <property type="molecule type" value="Genomic_DNA"/>
</dbReference>
<dbReference type="RefSeq" id="WP_192377020.1">
    <property type="nucleotide sequence ID" value="NZ_CAJHIV010000001.1"/>
</dbReference>
<comment type="similarity">
    <text evidence="1">Belongs to the RelE toxin family.</text>
</comment>
<sequence length="84" mass="9775">MYQVVYRKTAAKALLKMPLRVAEQFKKAFEQMAIDDEDGLDIKKLEGREGFRLRIGGYRAIYRKLHDVLIIEVLKVGSRGDIYK</sequence>
<comment type="caution">
    <text evidence="3">The sequence shown here is derived from an EMBL/GenBank/DDBJ whole genome shotgun (WGS) entry which is preliminary data.</text>
</comment>
<dbReference type="PANTHER" id="PTHR35601:SF1">
    <property type="entry name" value="TOXIN RELE"/>
    <property type="match status" value="1"/>
</dbReference>
<dbReference type="InterPro" id="IPR035093">
    <property type="entry name" value="RelE/ParE_toxin_dom_sf"/>
</dbReference>
<dbReference type="PANTHER" id="PTHR35601">
    <property type="entry name" value="TOXIN RELE"/>
    <property type="match status" value="1"/>
</dbReference>
<name>A0ABR9D6U8_9GAMM</name>
<dbReference type="Pfam" id="PF05016">
    <property type="entry name" value="ParE_toxin"/>
    <property type="match status" value="1"/>
</dbReference>
<protein>
    <submittedName>
        <fullName evidence="3">Type II toxin-antitoxin system RelE/ParE family toxin</fullName>
    </submittedName>
</protein>
<dbReference type="Proteomes" id="UP000652176">
    <property type="component" value="Unassembled WGS sequence"/>
</dbReference>
<dbReference type="Gene3D" id="3.30.2310.20">
    <property type="entry name" value="RelE-like"/>
    <property type="match status" value="1"/>
</dbReference>
<reference evidence="3 4" key="1">
    <citation type="submission" date="2020-09" db="EMBL/GenBank/DDBJ databases">
        <title>Methylomonas albis sp. nov. and Methylomonas fluvii sp. nov.: Two cold-adapted methanotrophs from the River Elbe and an amended description of Methylovulum psychrotolerans strain Eb1.</title>
        <authorList>
            <person name="Bussmann I.K."/>
            <person name="Klings K.-W."/>
            <person name="Warnstedt J."/>
            <person name="Hoppert M."/>
            <person name="Saborowski A."/>
            <person name="Horn F."/>
            <person name="Liebner S."/>
        </authorList>
    </citation>
    <scope>NUCLEOTIDE SEQUENCE [LARGE SCALE GENOMIC DNA]</scope>
    <source>
        <strain evidence="3 4">EbA</strain>
    </source>
</reference>
<dbReference type="InterPro" id="IPR007712">
    <property type="entry name" value="RelE/ParE_toxin"/>
</dbReference>
<dbReference type="SUPFAM" id="SSF143011">
    <property type="entry name" value="RelE-like"/>
    <property type="match status" value="1"/>
</dbReference>
<proteinExistence type="inferred from homology"/>
<keyword evidence="2" id="KW-1277">Toxin-antitoxin system</keyword>
<keyword evidence="4" id="KW-1185">Reference proteome</keyword>
<evidence type="ECO:0000256" key="1">
    <source>
        <dbReference type="ARBA" id="ARBA00006226"/>
    </source>
</evidence>
<evidence type="ECO:0000313" key="3">
    <source>
        <dbReference type="EMBL" id="MBD9358828.1"/>
    </source>
</evidence>
<evidence type="ECO:0000313" key="4">
    <source>
        <dbReference type="Proteomes" id="UP000652176"/>
    </source>
</evidence>
<gene>
    <name evidence="3" type="ORF">IE877_23655</name>
</gene>
<accession>A0ABR9D6U8</accession>